<keyword evidence="1" id="KW-0547">Nucleotide-binding</keyword>
<dbReference type="Proteomes" id="UP001595912">
    <property type="component" value="Unassembled WGS sequence"/>
</dbReference>
<feature type="transmembrane region" description="Helical" evidence="5">
    <location>
        <begin position="390"/>
        <end position="416"/>
    </location>
</feature>
<dbReference type="RefSeq" id="WP_380118220.1">
    <property type="nucleotide sequence ID" value="NZ_JBHSIU010000032.1"/>
</dbReference>
<dbReference type="Gene3D" id="3.90.640.10">
    <property type="entry name" value="Actin, Chain A, domain 4"/>
    <property type="match status" value="1"/>
</dbReference>
<dbReference type="InterPro" id="IPR013126">
    <property type="entry name" value="Hsp_70_fam"/>
</dbReference>
<feature type="transmembrane region" description="Helical" evidence="5">
    <location>
        <begin position="350"/>
        <end position="370"/>
    </location>
</feature>
<evidence type="ECO:0000313" key="7">
    <source>
        <dbReference type="Proteomes" id="UP001595912"/>
    </source>
</evidence>
<sequence>MTVVRFDDLPWLDSRVYVGGDGILSVGAVAQQRASHRPRGWVSDPMAQLTHDAVDVDGVRIDTADIVAALLSAVRSRVPNAAAAGRGAVRIVVPAGWGPRRRTALRAALDRVGMADAELIAAPLAVAWHLTAGGVDIPVGRCVLVCDFGAGFAASVVTRTPDGFETLATIHAQSVGGAAMDAAIAAALTAVPADPHVGSGADMAADSEVGAGSGSAVIGLPTAEALDRARLAKEALSVAPVVQVQVGTVPALFGVADLREAVGAVVAGAVDAARQAVAAADVTAEQVQWVVCVGGGARLPVIADALTAGLGVRPVMVTHAEAAAVFGAVQAPVATLPGESAAVSAAGTGGAAGVVLAAVGSIGLFGQFVVGAERYGPRQSIVPGMVLGHWGGLAFAAVLAVVATVAGASWLGTLRFEVVADDRLRHRLYAVALAGGAVLGAVVAAGYGVFGVGYFDVPAGPMLRWSVLAALPVVVAVLVAAGVVWWRPDPPSPGGSWPVWFRFPVAAVALVLAGATLIGYDGTGSPLMLDELRLWLERHTSTSNEIIGVTGRLGGAFVGAAVAVLVIRRVWLRVAVMLPLAGLTAVSLTWRTTGLIAVGFAAVVTWWWLWRAVSALAHTVLRPTAASTGSALRGLSGAADVASIGSRGAPPSILGSGPGLQAPSVWSTTTDERR</sequence>
<evidence type="ECO:0000256" key="5">
    <source>
        <dbReference type="SAM" id="Phobius"/>
    </source>
</evidence>
<keyword evidence="3" id="KW-0143">Chaperone</keyword>
<dbReference type="PANTHER" id="PTHR42749:SF1">
    <property type="entry name" value="CELL SHAPE-DETERMINING PROTEIN MREB"/>
    <property type="match status" value="1"/>
</dbReference>
<accession>A0ABV9W0B2</accession>
<dbReference type="EMBL" id="JBHSIU010000032">
    <property type="protein sequence ID" value="MFC5001310.1"/>
    <property type="molecule type" value="Genomic_DNA"/>
</dbReference>
<keyword evidence="5" id="KW-1133">Transmembrane helix</keyword>
<dbReference type="SUPFAM" id="SSF53067">
    <property type="entry name" value="Actin-like ATPase domain"/>
    <property type="match status" value="2"/>
</dbReference>
<dbReference type="Gene3D" id="3.30.420.40">
    <property type="match status" value="2"/>
</dbReference>
<keyword evidence="7" id="KW-1185">Reference proteome</keyword>
<feature type="transmembrane region" description="Helical" evidence="5">
    <location>
        <begin position="499"/>
        <end position="520"/>
    </location>
</feature>
<dbReference type="Pfam" id="PF00012">
    <property type="entry name" value="HSP70"/>
    <property type="match status" value="1"/>
</dbReference>
<evidence type="ECO:0000256" key="3">
    <source>
        <dbReference type="ARBA" id="ARBA00023186"/>
    </source>
</evidence>
<proteinExistence type="predicted"/>
<feature type="transmembrane region" description="Helical" evidence="5">
    <location>
        <begin position="428"/>
        <end position="450"/>
    </location>
</feature>
<keyword evidence="2" id="KW-0067">ATP-binding</keyword>
<protein>
    <submittedName>
        <fullName evidence="6">Hsp70 family protein</fullName>
    </submittedName>
</protein>
<keyword evidence="5" id="KW-0472">Membrane</keyword>
<reference evidence="7" key="1">
    <citation type="journal article" date="2019" name="Int. J. Syst. Evol. Microbiol.">
        <title>The Global Catalogue of Microorganisms (GCM) 10K type strain sequencing project: providing services to taxonomists for standard genome sequencing and annotation.</title>
        <authorList>
            <consortium name="The Broad Institute Genomics Platform"/>
            <consortium name="The Broad Institute Genome Sequencing Center for Infectious Disease"/>
            <person name="Wu L."/>
            <person name="Ma J."/>
        </authorList>
    </citation>
    <scope>NUCLEOTIDE SEQUENCE [LARGE SCALE GENOMIC DNA]</scope>
    <source>
        <strain evidence="7">CGMCC 4.7152</strain>
    </source>
</reference>
<name>A0ABV9W0B2_9ACTN</name>
<gene>
    <name evidence="6" type="ORF">ACFPIJ_26185</name>
</gene>
<evidence type="ECO:0000256" key="2">
    <source>
        <dbReference type="ARBA" id="ARBA00022840"/>
    </source>
</evidence>
<feature type="transmembrane region" description="Helical" evidence="5">
    <location>
        <begin position="546"/>
        <end position="567"/>
    </location>
</feature>
<comment type="caution">
    <text evidence="6">The sequence shown here is derived from an EMBL/GenBank/DDBJ whole genome shotgun (WGS) entry which is preliminary data.</text>
</comment>
<feature type="compositionally biased region" description="Polar residues" evidence="4">
    <location>
        <begin position="664"/>
        <end position="674"/>
    </location>
</feature>
<keyword evidence="5" id="KW-0812">Transmembrane</keyword>
<feature type="transmembrane region" description="Helical" evidence="5">
    <location>
        <begin position="588"/>
        <end position="610"/>
    </location>
</feature>
<feature type="transmembrane region" description="Helical" evidence="5">
    <location>
        <begin position="462"/>
        <end position="487"/>
    </location>
</feature>
<dbReference type="PANTHER" id="PTHR42749">
    <property type="entry name" value="CELL SHAPE-DETERMINING PROTEIN MREB"/>
    <property type="match status" value="1"/>
</dbReference>
<evidence type="ECO:0000256" key="4">
    <source>
        <dbReference type="SAM" id="MobiDB-lite"/>
    </source>
</evidence>
<evidence type="ECO:0000313" key="6">
    <source>
        <dbReference type="EMBL" id="MFC5001310.1"/>
    </source>
</evidence>
<dbReference type="InterPro" id="IPR043129">
    <property type="entry name" value="ATPase_NBD"/>
</dbReference>
<feature type="region of interest" description="Disordered" evidence="4">
    <location>
        <begin position="649"/>
        <end position="674"/>
    </location>
</feature>
<organism evidence="6 7">
    <name type="scientific">Dactylosporangium cerinum</name>
    <dbReference type="NCBI Taxonomy" id="1434730"/>
    <lineage>
        <taxon>Bacteria</taxon>
        <taxon>Bacillati</taxon>
        <taxon>Actinomycetota</taxon>
        <taxon>Actinomycetes</taxon>
        <taxon>Micromonosporales</taxon>
        <taxon>Micromonosporaceae</taxon>
        <taxon>Dactylosporangium</taxon>
    </lineage>
</organism>
<evidence type="ECO:0000256" key="1">
    <source>
        <dbReference type="ARBA" id="ARBA00022741"/>
    </source>
</evidence>